<reference evidence="2" key="1">
    <citation type="journal article" date="2021" name="Mol. Plant Microbe Interact.">
        <title>Complete Genome Sequence of the Plant-Pathogenic Fungus Colletotrichum lupini.</title>
        <authorList>
            <person name="Baroncelli R."/>
            <person name="Pensec F."/>
            <person name="Da Lio D."/>
            <person name="Boufleur T."/>
            <person name="Vicente I."/>
            <person name="Sarrocco S."/>
            <person name="Picot A."/>
            <person name="Baraldi E."/>
            <person name="Sukno S."/>
            <person name="Thon M."/>
            <person name="Le Floch G."/>
        </authorList>
    </citation>
    <scope>NUCLEOTIDE SEQUENCE</scope>
    <source>
        <strain evidence="2">IMI 504893</strain>
    </source>
</reference>
<dbReference type="RefSeq" id="XP_049152023.1">
    <property type="nucleotide sequence ID" value="XM_049294876.1"/>
</dbReference>
<evidence type="ECO:0000313" key="2">
    <source>
        <dbReference type="EMBL" id="UQC90422.1"/>
    </source>
</evidence>
<dbReference type="AlphaFoldDB" id="A0A9Q8T904"/>
<organism evidence="2 3">
    <name type="scientific">Colletotrichum lupini</name>
    <dbReference type="NCBI Taxonomy" id="145971"/>
    <lineage>
        <taxon>Eukaryota</taxon>
        <taxon>Fungi</taxon>
        <taxon>Dikarya</taxon>
        <taxon>Ascomycota</taxon>
        <taxon>Pezizomycotina</taxon>
        <taxon>Sordariomycetes</taxon>
        <taxon>Hypocreomycetidae</taxon>
        <taxon>Glomerellales</taxon>
        <taxon>Glomerellaceae</taxon>
        <taxon>Colletotrichum</taxon>
        <taxon>Colletotrichum acutatum species complex</taxon>
    </lineage>
</organism>
<evidence type="ECO:0000256" key="1">
    <source>
        <dbReference type="SAM" id="MobiDB-lite"/>
    </source>
</evidence>
<feature type="compositionally biased region" description="Basic and acidic residues" evidence="1">
    <location>
        <begin position="56"/>
        <end position="67"/>
    </location>
</feature>
<proteinExistence type="predicted"/>
<dbReference type="Proteomes" id="UP000830671">
    <property type="component" value="Chromosome 9"/>
</dbReference>
<protein>
    <submittedName>
        <fullName evidence="2">Uncharacterized protein</fullName>
    </submittedName>
</protein>
<dbReference type="GeneID" id="73349886"/>
<name>A0A9Q8T904_9PEZI</name>
<keyword evidence="3" id="KW-1185">Reference proteome</keyword>
<sequence length="67" mass="7167">MAGRTVSGLESSVPSYVVFRAIFCSIYPKARFAARFHPPVASAPPLCRRGVPSDRPAAKDPDAPNPL</sequence>
<gene>
    <name evidence="2" type="ORF">CLUP02_15952</name>
</gene>
<accession>A0A9Q8T904</accession>
<dbReference type="KEGG" id="clup:CLUP02_15952"/>
<feature type="region of interest" description="Disordered" evidence="1">
    <location>
        <begin position="40"/>
        <end position="67"/>
    </location>
</feature>
<evidence type="ECO:0000313" key="3">
    <source>
        <dbReference type="Proteomes" id="UP000830671"/>
    </source>
</evidence>
<dbReference type="EMBL" id="CP019481">
    <property type="protein sequence ID" value="UQC90422.1"/>
    <property type="molecule type" value="Genomic_DNA"/>
</dbReference>